<dbReference type="OrthoDB" id="3013454at2759"/>
<dbReference type="EMBL" id="ML770178">
    <property type="protein sequence ID" value="KAE9384275.1"/>
    <property type="molecule type" value="Genomic_DNA"/>
</dbReference>
<evidence type="ECO:0000313" key="4">
    <source>
        <dbReference type="Proteomes" id="UP000799118"/>
    </source>
</evidence>
<name>A0A6A4GG49_9AGAR</name>
<evidence type="ECO:0000313" key="3">
    <source>
        <dbReference type="EMBL" id="KAE9384275.1"/>
    </source>
</evidence>
<dbReference type="Proteomes" id="UP000799118">
    <property type="component" value="Unassembled WGS sequence"/>
</dbReference>
<sequence length="258" mass="29283">IECLWVEVGSQFARRWRAFFTCLEHIHCLKRKNPHHLWLIHHLFLGLINEDCRTFQSEWNTHPISGAEGAEESPHDKRFLGMVRHGIYTDDCEGLDLTTIEESYGTAGPVVVHPPGHTGAGHLNDKDNGTTSVDSSDSESDGSDDDLDLEGFDTDHQFLPKPVKTPRHICPFTNEEMAIFDETLQLAVEAEILPIGYGICPEEWEDNHYPSVEIIQTASHKGAKELSVQLPDFVWRPRAHLWTLGLSVMERIIENRNL</sequence>
<reference evidence="3" key="1">
    <citation type="journal article" date="2019" name="Environ. Microbiol.">
        <title>Fungal ecological strategies reflected in gene transcription - a case study of two litter decomposers.</title>
        <authorList>
            <person name="Barbi F."/>
            <person name="Kohler A."/>
            <person name="Barry K."/>
            <person name="Baskaran P."/>
            <person name="Daum C."/>
            <person name="Fauchery L."/>
            <person name="Ihrmark K."/>
            <person name="Kuo A."/>
            <person name="LaButti K."/>
            <person name="Lipzen A."/>
            <person name="Morin E."/>
            <person name="Grigoriev I.V."/>
            <person name="Henrissat B."/>
            <person name="Lindahl B."/>
            <person name="Martin F."/>
        </authorList>
    </citation>
    <scope>NUCLEOTIDE SEQUENCE</scope>
    <source>
        <strain evidence="3">JB14</strain>
    </source>
</reference>
<feature type="compositionally biased region" description="Acidic residues" evidence="1">
    <location>
        <begin position="136"/>
        <end position="152"/>
    </location>
</feature>
<accession>A0A6A4GG49</accession>
<organism evidence="3 4">
    <name type="scientific">Gymnopus androsaceus JB14</name>
    <dbReference type="NCBI Taxonomy" id="1447944"/>
    <lineage>
        <taxon>Eukaryota</taxon>
        <taxon>Fungi</taxon>
        <taxon>Dikarya</taxon>
        <taxon>Basidiomycota</taxon>
        <taxon>Agaricomycotina</taxon>
        <taxon>Agaricomycetes</taxon>
        <taxon>Agaricomycetidae</taxon>
        <taxon>Agaricales</taxon>
        <taxon>Marasmiineae</taxon>
        <taxon>Omphalotaceae</taxon>
        <taxon>Gymnopus</taxon>
    </lineage>
</organism>
<protein>
    <recommendedName>
        <fullName evidence="2">Integrase core domain-containing protein</fullName>
    </recommendedName>
</protein>
<evidence type="ECO:0000259" key="2">
    <source>
        <dbReference type="Pfam" id="PF24764"/>
    </source>
</evidence>
<gene>
    <name evidence="3" type="ORF">BT96DRAFT_842493</name>
</gene>
<feature type="non-terminal residue" evidence="3">
    <location>
        <position position="1"/>
    </location>
</feature>
<dbReference type="AlphaFoldDB" id="A0A6A4GG49"/>
<keyword evidence="4" id="KW-1185">Reference proteome</keyword>
<evidence type="ECO:0000256" key="1">
    <source>
        <dbReference type="SAM" id="MobiDB-lite"/>
    </source>
</evidence>
<dbReference type="Pfam" id="PF24764">
    <property type="entry name" value="rva_4"/>
    <property type="match status" value="1"/>
</dbReference>
<feature type="region of interest" description="Disordered" evidence="1">
    <location>
        <begin position="107"/>
        <end position="156"/>
    </location>
</feature>
<dbReference type="InterPro" id="IPR058913">
    <property type="entry name" value="Integrase_dom_put"/>
</dbReference>
<feature type="domain" description="Integrase core" evidence="2">
    <location>
        <begin position="1"/>
        <end position="68"/>
    </location>
</feature>
<proteinExistence type="predicted"/>